<dbReference type="PROSITE" id="PS50043">
    <property type="entry name" value="HTH_LUXR_2"/>
    <property type="match status" value="1"/>
</dbReference>
<evidence type="ECO:0000313" key="3">
    <source>
        <dbReference type="Proteomes" id="UP000188235"/>
    </source>
</evidence>
<dbReference type="InterPro" id="IPR036388">
    <property type="entry name" value="WH-like_DNA-bd_sf"/>
</dbReference>
<feature type="domain" description="HTH luxR-type" evidence="1">
    <location>
        <begin position="1"/>
        <end position="35"/>
    </location>
</feature>
<dbReference type="InterPro" id="IPR000792">
    <property type="entry name" value="Tscrpt_reg_LuxR_C"/>
</dbReference>
<protein>
    <recommendedName>
        <fullName evidence="1">HTH luxR-type domain-containing protein</fullName>
    </recommendedName>
</protein>
<dbReference type="EMBL" id="CP019607">
    <property type="protein sequence ID" value="AQP51188.1"/>
    <property type="molecule type" value="Genomic_DNA"/>
</dbReference>
<keyword evidence="3" id="KW-1185">Reference proteome</keyword>
<sequence>MGLSEGSVKQYLSHVGDKLGVTSRTQILIRAIQLRLVDPPALSPLRRAADGSRAYRVANRLRPVAGNGPGDASCIYRVKWVGGALNGEYPGSNEVELGRLNFTNGS</sequence>
<gene>
    <name evidence="2" type="ORF">BW733_10445</name>
</gene>
<dbReference type="Proteomes" id="UP000188235">
    <property type="component" value="Chromosome"/>
</dbReference>
<name>A0A1Q2CYL9_9ACTN</name>
<dbReference type="InterPro" id="IPR016032">
    <property type="entry name" value="Sig_transdc_resp-reg_C-effctor"/>
</dbReference>
<dbReference type="AlphaFoldDB" id="A0A1Q2CYL9"/>
<proteinExistence type="predicted"/>
<evidence type="ECO:0000313" key="2">
    <source>
        <dbReference type="EMBL" id="AQP51188.1"/>
    </source>
</evidence>
<dbReference type="STRING" id="399497.BW733_10445"/>
<reference evidence="2 3" key="1">
    <citation type="journal article" date="2008" name="Int. J. Syst. Evol. Microbiol.">
        <title>Tessaracoccus flavescens sp. nov., isolated from marine sediment.</title>
        <authorList>
            <person name="Lee D.W."/>
            <person name="Lee S.D."/>
        </authorList>
    </citation>
    <scope>NUCLEOTIDE SEQUENCE [LARGE SCALE GENOMIC DNA]</scope>
    <source>
        <strain evidence="2 3">SST-39T</strain>
    </source>
</reference>
<dbReference type="Gene3D" id="1.10.10.10">
    <property type="entry name" value="Winged helix-like DNA-binding domain superfamily/Winged helix DNA-binding domain"/>
    <property type="match status" value="1"/>
</dbReference>
<accession>A0A1Q2CYL9</accession>
<organism evidence="2 3">
    <name type="scientific">Tessaracoccus flavescens</name>
    <dbReference type="NCBI Taxonomy" id="399497"/>
    <lineage>
        <taxon>Bacteria</taxon>
        <taxon>Bacillati</taxon>
        <taxon>Actinomycetota</taxon>
        <taxon>Actinomycetes</taxon>
        <taxon>Propionibacteriales</taxon>
        <taxon>Propionibacteriaceae</taxon>
        <taxon>Tessaracoccus</taxon>
    </lineage>
</organism>
<dbReference type="KEGG" id="tfa:BW733_10445"/>
<dbReference type="GO" id="GO:0006355">
    <property type="term" value="P:regulation of DNA-templated transcription"/>
    <property type="evidence" value="ECO:0007669"/>
    <property type="project" value="InterPro"/>
</dbReference>
<dbReference type="SUPFAM" id="SSF46894">
    <property type="entry name" value="C-terminal effector domain of the bipartite response regulators"/>
    <property type="match status" value="1"/>
</dbReference>
<dbReference type="GO" id="GO:0003677">
    <property type="term" value="F:DNA binding"/>
    <property type="evidence" value="ECO:0007669"/>
    <property type="project" value="InterPro"/>
</dbReference>
<evidence type="ECO:0000259" key="1">
    <source>
        <dbReference type="PROSITE" id="PS50043"/>
    </source>
</evidence>